<dbReference type="InterPro" id="IPR036380">
    <property type="entry name" value="Isochorismatase-like_sf"/>
</dbReference>
<reference evidence="3" key="1">
    <citation type="journal article" date="2021" name="Proc. Natl. Acad. Sci. U.S.A.">
        <title>A Catalog of Tens of Thousands of Viruses from Human Metagenomes Reveals Hidden Associations with Chronic Diseases.</title>
        <authorList>
            <person name="Tisza M.J."/>
            <person name="Buck C.B."/>
        </authorList>
    </citation>
    <scope>NUCLEOTIDE SEQUENCE</scope>
    <source>
        <strain evidence="3">CtwQg18</strain>
    </source>
</reference>
<accession>A0A8S5MIM3</accession>
<dbReference type="PANTHER" id="PTHR11080:SF2">
    <property type="entry name" value="LD05707P"/>
    <property type="match status" value="1"/>
</dbReference>
<dbReference type="SUPFAM" id="SSF52499">
    <property type="entry name" value="Isochorismatase-like hydrolases"/>
    <property type="match status" value="1"/>
</dbReference>
<protein>
    <submittedName>
        <fullName evidence="3">Nicotinamidase</fullName>
    </submittedName>
</protein>
<dbReference type="InterPro" id="IPR052347">
    <property type="entry name" value="Isochorismatase_Nicotinamidase"/>
</dbReference>
<sequence length="302" mass="34445">MKTPYNEIVNIASIGSQTNPISLNEILRKANDEQLTPAAQNKERVLFLGIDVQQDFMDNGALGVPGAHGDVERMTQFIYNNMDKITNIAVSIDTHTPHQIFHPCWWIDENGNNPAPYTPITLADLDSGKYRAVIYPRQSRDYVEHLEKDGKKTLCVWSYHCLQGTSGAAFENQFANMIYFHSVAKKAVTQRLVKGQDPLSEMYGIIKPEYDTKNYINIDFLNKLENYDKIIIAGEAKSHCVLESIKQILEHYANRPEITQKIYILEDCMSSIPGFEDVTEQTFDDFKKTYHVNIVKSTDDIL</sequence>
<name>A0A8S5MIM3_9CAUD</name>
<evidence type="ECO:0000256" key="1">
    <source>
        <dbReference type="ARBA" id="ARBA00006336"/>
    </source>
</evidence>
<evidence type="ECO:0000256" key="2">
    <source>
        <dbReference type="ARBA" id="ARBA00022801"/>
    </source>
</evidence>
<dbReference type="GO" id="GO:0016787">
    <property type="term" value="F:hydrolase activity"/>
    <property type="evidence" value="ECO:0007669"/>
    <property type="project" value="UniProtKB-KW"/>
</dbReference>
<dbReference type="EMBL" id="BK014913">
    <property type="protein sequence ID" value="DAD82100.1"/>
    <property type="molecule type" value="Genomic_DNA"/>
</dbReference>
<dbReference type="PANTHER" id="PTHR11080">
    <property type="entry name" value="PYRAZINAMIDASE/NICOTINAMIDASE"/>
    <property type="match status" value="1"/>
</dbReference>
<organism evidence="3">
    <name type="scientific">Siphoviridae sp. ctwQg18</name>
    <dbReference type="NCBI Taxonomy" id="2826516"/>
    <lineage>
        <taxon>Viruses</taxon>
        <taxon>Duplodnaviria</taxon>
        <taxon>Heunggongvirae</taxon>
        <taxon>Uroviricota</taxon>
        <taxon>Caudoviricetes</taxon>
    </lineage>
</organism>
<comment type="similarity">
    <text evidence="1">Belongs to the isochorismatase family.</text>
</comment>
<proteinExistence type="inferred from homology"/>
<dbReference type="Gene3D" id="3.40.50.850">
    <property type="entry name" value="Isochorismatase-like"/>
    <property type="match status" value="1"/>
</dbReference>
<keyword evidence="2" id="KW-0378">Hydrolase</keyword>
<dbReference type="EMBL" id="BK014913">
    <property type="protein sequence ID" value="DAD82101.1"/>
    <property type="molecule type" value="Genomic_DNA"/>
</dbReference>
<evidence type="ECO:0000313" key="3">
    <source>
        <dbReference type="EMBL" id="DAD82100.1"/>
    </source>
</evidence>